<dbReference type="PANTHER" id="PTHR21015:SF22">
    <property type="entry name" value="GLYCOSYLTRANSFERASE"/>
    <property type="match status" value="1"/>
</dbReference>
<dbReference type="Pfam" id="PF03033">
    <property type="entry name" value="Glyco_transf_28"/>
    <property type="match status" value="1"/>
</dbReference>
<keyword evidence="6 11" id="KW-0133">Cell shape</keyword>
<evidence type="ECO:0000256" key="1">
    <source>
        <dbReference type="ARBA" id="ARBA00022475"/>
    </source>
</evidence>
<comment type="subcellular location">
    <subcellularLocation>
        <location evidence="11">Cell membrane</location>
        <topology evidence="11">Peripheral membrane protein</topology>
        <orientation evidence="11">Cytoplasmic side</orientation>
    </subcellularLocation>
</comment>
<feature type="binding site" evidence="11">
    <location>
        <position position="128"/>
    </location>
    <ligand>
        <name>UDP-N-acetyl-alpha-D-glucosamine</name>
        <dbReference type="ChEBI" id="CHEBI:57705"/>
    </ligand>
</feature>
<keyword evidence="5 11" id="KW-0808">Transferase</keyword>
<feature type="binding site" evidence="11">
    <location>
        <position position="285"/>
    </location>
    <ligand>
        <name>UDP-N-acetyl-alpha-D-glucosamine</name>
        <dbReference type="ChEBI" id="CHEBI:57705"/>
    </ligand>
</feature>
<feature type="domain" description="Glycosyl transferase family 28 C-terminal" evidence="13">
    <location>
        <begin position="192"/>
        <end position="323"/>
    </location>
</feature>
<comment type="function">
    <text evidence="11">Cell wall formation. Catalyzes the transfer of a GlcNAc subunit on undecaprenyl-pyrophosphoryl-MurNAc-pentapeptide (lipid intermediate I) to form undecaprenyl-pyrophosphoryl-MurNAc-(pentapeptide)GlcNAc (lipid intermediate II).</text>
</comment>
<feature type="binding site" evidence="11">
    <location>
        <position position="198"/>
    </location>
    <ligand>
        <name>UDP-N-acetyl-alpha-D-glucosamine</name>
        <dbReference type="ChEBI" id="CHEBI:57705"/>
    </ligand>
</feature>
<keyword evidence="4 11" id="KW-0328">Glycosyltransferase</keyword>
<evidence type="ECO:0000256" key="11">
    <source>
        <dbReference type="HAMAP-Rule" id="MF_00033"/>
    </source>
</evidence>
<dbReference type="RefSeq" id="WP_280997276.1">
    <property type="nucleotide sequence ID" value="NZ_CP069362.1"/>
</dbReference>
<comment type="caution">
    <text evidence="11">Lacks conserved residue(s) required for the propagation of feature annotation.</text>
</comment>
<dbReference type="Gene3D" id="3.40.50.2000">
    <property type="entry name" value="Glycogen Phosphorylase B"/>
    <property type="match status" value="2"/>
</dbReference>
<evidence type="ECO:0000256" key="6">
    <source>
        <dbReference type="ARBA" id="ARBA00022960"/>
    </source>
</evidence>
<dbReference type="InterPro" id="IPR004276">
    <property type="entry name" value="GlycoTrans_28_N"/>
</dbReference>
<evidence type="ECO:0000256" key="9">
    <source>
        <dbReference type="ARBA" id="ARBA00023306"/>
    </source>
</evidence>
<keyword evidence="7 11" id="KW-0573">Peptidoglycan synthesis</keyword>
<evidence type="ECO:0000256" key="4">
    <source>
        <dbReference type="ARBA" id="ARBA00022676"/>
    </source>
</evidence>
<dbReference type="GO" id="GO:0016740">
    <property type="term" value="F:transferase activity"/>
    <property type="evidence" value="ECO:0007669"/>
    <property type="project" value="UniProtKB-KW"/>
</dbReference>
<evidence type="ECO:0000313" key="14">
    <source>
        <dbReference type="EMBL" id="WGS63976.1"/>
    </source>
</evidence>
<dbReference type="HAMAP" id="MF_00033">
    <property type="entry name" value="MurG"/>
    <property type="match status" value="1"/>
</dbReference>
<evidence type="ECO:0000256" key="7">
    <source>
        <dbReference type="ARBA" id="ARBA00022984"/>
    </source>
</evidence>
<keyword evidence="1 11" id="KW-1003">Cell membrane</keyword>
<dbReference type="CDD" id="cd03785">
    <property type="entry name" value="GT28_MurG"/>
    <property type="match status" value="1"/>
</dbReference>
<dbReference type="EMBL" id="CP069362">
    <property type="protein sequence ID" value="WGS63976.1"/>
    <property type="molecule type" value="Genomic_DNA"/>
</dbReference>
<evidence type="ECO:0000259" key="13">
    <source>
        <dbReference type="Pfam" id="PF04101"/>
    </source>
</evidence>
<organism evidence="14 15">
    <name type="scientific">Marinitoga aeolica</name>
    <dbReference type="NCBI Taxonomy" id="2809031"/>
    <lineage>
        <taxon>Bacteria</taxon>
        <taxon>Thermotogati</taxon>
        <taxon>Thermotogota</taxon>
        <taxon>Thermotogae</taxon>
        <taxon>Petrotogales</taxon>
        <taxon>Petrotogaceae</taxon>
        <taxon>Marinitoga</taxon>
    </lineage>
</organism>
<evidence type="ECO:0000259" key="12">
    <source>
        <dbReference type="Pfam" id="PF03033"/>
    </source>
</evidence>
<dbReference type="SUPFAM" id="SSF53756">
    <property type="entry name" value="UDP-Glycosyltransferase/glycogen phosphorylase"/>
    <property type="match status" value="1"/>
</dbReference>
<comment type="catalytic activity">
    <reaction evidence="11">
        <text>di-trans,octa-cis-undecaprenyl diphospho-N-acetyl-alpha-D-muramoyl-L-alanyl-D-glutamyl-meso-2,6-diaminopimeloyl-D-alanyl-D-alanine + UDP-N-acetyl-alpha-D-glucosamine = di-trans,octa-cis-undecaprenyl diphospho-[N-acetyl-alpha-D-glucosaminyl-(1-&gt;4)]-N-acetyl-alpha-D-muramoyl-L-alanyl-D-glutamyl-meso-2,6-diaminopimeloyl-D-alanyl-D-alanine + UDP + H(+)</text>
        <dbReference type="Rhea" id="RHEA:31227"/>
        <dbReference type="ChEBI" id="CHEBI:15378"/>
        <dbReference type="ChEBI" id="CHEBI:57705"/>
        <dbReference type="ChEBI" id="CHEBI:58223"/>
        <dbReference type="ChEBI" id="CHEBI:61387"/>
        <dbReference type="ChEBI" id="CHEBI:61388"/>
        <dbReference type="EC" id="2.4.1.227"/>
    </reaction>
</comment>
<evidence type="ECO:0000256" key="8">
    <source>
        <dbReference type="ARBA" id="ARBA00023136"/>
    </source>
</evidence>
<keyword evidence="10 11" id="KW-0961">Cell wall biogenesis/degradation</keyword>
<dbReference type="Pfam" id="PF04101">
    <property type="entry name" value="Glyco_tran_28_C"/>
    <property type="match status" value="1"/>
</dbReference>
<name>A0ABY8PMX0_9BACT</name>
<comment type="similarity">
    <text evidence="11">Belongs to the glycosyltransferase 28 family. MurG subfamily.</text>
</comment>
<dbReference type="EC" id="2.4.1.227" evidence="11"/>
<evidence type="ECO:0000256" key="10">
    <source>
        <dbReference type="ARBA" id="ARBA00023316"/>
    </source>
</evidence>
<keyword evidence="3 11" id="KW-0132">Cell division</keyword>
<keyword evidence="15" id="KW-1185">Reference proteome</keyword>
<keyword evidence="2" id="KW-0997">Cell inner membrane</keyword>
<keyword evidence="8 11" id="KW-0472">Membrane</keyword>
<dbReference type="Proteomes" id="UP001232493">
    <property type="component" value="Chromosome"/>
</dbReference>
<evidence type="ECO:0000256" key="2">
    <source>
        <dbReference type="ARBA" id="ARBA00022519"/>
    </source>
</evidence>
<accession>A0ABY8PMX0</accession>
<sequence>MKYNIVVSGGGTGGHYYPAYSVIKELENNIDFNLTYFTIYNRLDYFKVPQDFPEATHIPLRVKGLIRPLYSIKNISILLNTYKNYLKVKKIMKNNRPDFVILTGGYVTVPVGLAAKDLKIPIFILEQNKIMGIANKVLSKYAKKIFLTFKNTIGNKYPEKSIISGNPLRVPNTINRTKLLKNLKFDDNKPLVTVFGGSLGSDFIDNLMIDVYNHINDINFLHISKNLKSQWSNVRVFKYLDNLTEYLSISDMAISRGGATSLSEIDFFELPAIIIPWGNSAENQQFLNAKSFNKENIHIFTENDINSKDIIDIISNVHKRKDYIIKKENPSKIITKTILDSLGGA</sequence>
<comment type="pathway">
    <text evidence="11">Cell wall biogenesis; peptidoglycan biosynthesis.</text>
</comment>
<gene>
    <name evidence="11" type="primary">murG</name>
    <name evidence="14" type="ORF">JRV97_06235</name>
</gene>
<reference evidence="14 15" key="1">
    <citation type="submission" date="2021-02" db="EMBL/GenBank/DDBJ databases">
        <title>Characterization of Marinitoga sp. nov. str. BP5-C20A.</title>
        <authorList>
            <person name="Erauso G."/>
            <person name="Postec A."/>
        </authorList>
    </citation>
    <scope>NUCLEOTIDE SEQUENCE [LARGE SCALE GENOMIC DNA]</scope>
    <source>
        <strain evidence="14 15">BP5-C20A</strain>
    </source>
</reference>
<proteinExistence type="inferred from homology"/>
<evidence type="ECO:0000256" key="5">
    <source>
        <dbReference type="ARBA" id="ARBA00022679"/>
    </source>
</evidence>
<feature type="binding site" evidence="11">
    <location>
        <begin position="12"/>
        <end position="14"/>
    </location>
    <ligand>
        <name>UDP-N-acetyl-alpha-D-glucosamine</name>
        <dbReference type="ChEBI" id="CHEBI:57705"/>
    </ligand>
</feature>
<dbReference type="PANTHER" id="PTHR21015">
    <property type="entry name" value="UDP-N-ACETYLGLUCOSAMINE--N-ACETYLMURAMYL-(PENTAPEPTIDE) PYROPHOSPHORYL-UNDECAPRENOL N-ACETYLGLUCOSAMINE TRANSFERASE 1"/>
    <property type="match status" value="1"/>
</dbReference>
<keyword evidence="9 11" id="KW-0131">Cell cycle</keyword>
<evidence type="ECO:0000313" key="15">
    <source>
        <dbReference type="Proteomes" id="UP001232493"/>
    </source>
</evidence>
<dbReference type="InterPro" id="IPR006009">
    <property type="entry name" value="GlcNAc_MurG"/>
</dbReference>
<feature type="binding site" evidence="11">
    <location>
        <position position="169"/>
    </location>
    <ligand>
        <name>UDP-N-acetyl-alpha-D-glucosamine</name>
        <dbReference type="ChEBI" id="CHEBI:57705"/>
    </ligand>
</feature>
<dbReference type="InterPro" id="IPR007235">
    <property type="entry name" value="Glyco_trans_28_C"/>
</dbReference>
<protein>
    <recommendedName>
        <fullName evidence="11">UDP-N-acetylglucosamine--N-acetylmuramyl-(pentapeptide) pyrophosphoryl-undecaprenol N-acetylglucosamine transferase</fullName>
        <ecNumber evidence="11">2.4.1.227</ecNumber>
    </recommendedName>
    <alternativeName>
        <fullName evidence="11">Undecaprenyl-PP-MurNAc-pentapeptide-UDPGlcNAc GlcNAc transferase</fullName>
    </alternativeName>
</protein>
<feature type="domain" description="Glycosyltransferase family 28 N-terminal" evidence="12">
    <location>
        <begin position="5"/>
        <end position="146"/>
    </location>
</feature>
<evidence type="ECO:0000256" key="3">
    <source>
        <dbReference type="ARBA" id="ARBA00022618"/>
    </source>
</evidence>